<name>A0A9W9FM78_9EURO</name>
<comment type="pathway">
    <text evidence="1">Cofactor biosynthesis; 7,8-dihydroneopterin triphosphate biosynthesis; 7,8-dihydroneopterin triphosphate from GTP: step 1/1.</text>
</comment>
<dbReference type="PANTHER" id="PTHR11109">
    <property type="entry name" value="GTP CYCLOHYDROLASE I"/>
    <property type="match status" value="1"/>
</dbReference>
<dbReference type="InterPro" id="IPR020602">
    <property type="entry name" value="GTP_CycHdrlase_I_dom"/>
</dbReference>
<dbReference type="Pfam" id="PF01227">
    <property type="entry name" value="GTP_cyclohydroI"/>
    <property type="match status" value="1"/>
</dbReference>
<dbReference type="EC" id="3.5.4.16" evidence="3"/>
<dbReference type="AlphaFoldDB" id="A0A9W9FM78"/>
<dbReference type="GeneID" id="81354821"/>
<dbReference type="Proteomes" id="UP001149074">
    <property type="component" value="Unassembled WGS sequence"/>
</dbReference>
<dbReference type="GO" id="GO:0003934">
    <property type="term" value="F:GTP cyclohydrolase I activity"/>
    <property type="evidence" value="ECO:0007669"/>
    <property type="project" value="UniProtKB-EC"/>
</dbReference>
<dbReference type="GO" id="GO:0006729">
    <property type="term" value="P:tetrahydrobiopterin biosynthetic process"/>
    <property type="evidence" value="ECO:0007669"/>
    <property type="project" value="TreeGrafter"/>
</dbReference>
<comment type="similarity">
    <text evidence="2">Belongs to the GTP cyclohydrolase I family.</text>
</comment>
<reference evidence="10" key="1">
    <citation type="submission" date="2022-11" db="EMBL/GenBank/DDBJ databases">
        <authorList>
            <person name="Petersen C."/>
        </authorList>
    </citation>
    <scope>NUCLEOTIDE SEQUENCE</scope>
    <source>
        <strain evidence="10">IBT 30761</strain>
    </source>
</reference>
<comment type="caution">
    <text evidence="10">The sequence shown here is derived from an EMBL/GenBank/DDBJ whole genome shotgun (WGS) entry which is preliminary data.</text>
</comment>
<evidence type="ECO:0000256" key="1">
    <source>
        <dbReference type="ARBA" id="ARBA00005080"/>
    </source>
</evidence>
<gene>
    <name evidence="10" type="ORF">N7532_003348</name>
</gene>
<evidence type="ECO:0000256" key="2">
    <source>
        <dbReference type="ARBA" id="ARBA00008085"/>
    </source>
</evidence>
<evidence type="ECO:0000256" key="6">
    <source>
        <dbReference type="ARBA" id="ARBA00022909"/>
    </source>
</evidence>
<evidence type="ECO:0000313" key="10">
    <source>
        <dbReference type="EMBL" id="KAJ5102819.1"/>
    </source>
</evidence>
<evidence type="ECO:0000256" key="7">
    <source>
        <dbReference type="ARBA" id="ARBA00030854"/>
    </source>
</evidence>
<dbReference type="GO" id="GO:0046654">
    <property type="term" value="P:tetrahydrofolate biosynthetic process"/>
    <property type="evidence" value="ECO:0007669"/>
    <property type="project" value="InterPro"/>
</dbReference>
<evidence type="ECO:0000256" key="5">
    <source>
        <dbReference type="ARBA" id="ARBA00022801"/>
    </source>
</evidence>
<feature type="domain" description="GTP cyclohydrolase I" evidence="9">
    <location>
        <begin position="122"/>
        <end position="290"/>
    </location>
</feature>
<evidence type="ECO:0000256" key="4">
    <source>
        <dbReference type="ARBA" id="ARBA00017272"/>
    </source>
</evidence>
<evidence type="ECO:0000259" key="9">
    <source>
        <dbReference type="Pfam" id="PF01227"/>
    </source>
</evidence>
<reference evidence="10" key="2">
    <citation type="journal article" date="2023" name="IMA Fungus">
        <title>Comparative genomic study of the Penicillium genus elucidates a diverse pangenome and 15 lateral gene transfer events.</title>
        <authorList>
            <person name="Petersen C."/>
            <person name="Sorensen T."/>
            <person name="Nielsen M.R."/>
            <person name="Sondergaard T.E."/>
            <person name="Sorensen J.L."/>
            <person name="Fitzpatrick D.A."/>
            <person name="Frisvad J.C."/>
            <person name="Nielsen K.L."/>
        </authorList>
    </citation>
    <scope>NUCLEOTIDE SEQUENCE</scope>
    <source>
        <strain evidence="10">IBT 30761</strain>
    </source>
</reference>
<dbReference type="PANTHER" id="PTHR11109:SF7">
    <property type="entry name" value="GTP CYCLOHYDROLASE 1"/>
    <property type="match status" value="1"/>
</dbReference>
<dbReference type="GO" id="GO:0005737">
    <property type="term" value="C:cytoplasm"/>
    <property type="evidence" value="ECO:0007669"/>
    <property type="project" value="TreeGrafter"/>
</dbReference>
<dbReference type="GO" id="GO:0008270">
    <property type="term" value="F:zinc ion binding"/>
    <property type="evidence" value="ECO:0007669"/>
    <property type="project" value="TreeGrafter"/>
</dbReference>
<dbReference type="InterPro" id="IPR001474">
    <property type="entry name" value="GTP_CycHdrlase_I"/>
</dbReference>
<keyword evidence="5" id="KW-0378">Hydrolase</keyword>
<keyword evidence="6" id="KW-0289">Folate biosynthesis</keyword>
<dbReference type="SUPFAM" id="SSF55620">
    <property type="entry name" value="Tetrahydrobiopterin biosynthesis enzymes-like"/>
    <property type="match status" value="1"/>
</dbReference>
<feature type="region of interest" description="Disordered" evidence="8">
    <location>
        <begin position="1"/>
        <end position="47"/>
    </location>
</feature>
<dbReference type="EMBL" id="JAPQKI010000004">
    <property type="protein sequence ID" value="KAJ5102819.1"/>
    <property type="molecule type" value="Genomic_DNA"/>
</dbReference>
<evidence type="ECO:0000313" key="11">
    <source>
        <dbReference type="Proteomes" id="UP001149074"/>
    </source>
</evidence>
<dbReference type="GO" id="GO:0046656">
    <property type="term" value="P:folic acid biosynthetic process"/>
    <property type="evidence" value="ECO:0007669"/>
    <property type="project" value="UniProtKB-KW"/>
</dbReference>
<dbReference type="Gene3D" id="3.30.1130.10">
    <property type="match status" value="1"/>
</dbReference>
<organism evidence="10 11">
    <name type="scientific">Penicillium argentinense</name>
    <dbReference type="NCBI Taxonomy" id="1131581"/>
    <lineage>
        <taxon>Eukaryota</taxon>
        <taxon>Fungi</taxon>
        <taxon>Dikarya</taxon>
        <taxon>Ascomycota</taxon>
        <taxon>Pezizomycotina</taxon>
        <taxon>Eurotiomycetes</taxon>
        <taxon>Eurotiomycetidae</taxon>
        <taxon>Eurotiales</taxon>
        <taxon>Aspergillaceae</taxon>
        <taxon>Penicillium</taxon>
    </lineage>
</organism>
<sequence length="298" mass="33011">MLHSPATNAPEPIDEGNTRRPRARFGEGGTDNASRWEDPNRAASDGRTYRRLQARKGNLKYSCEAASAVTPRLEAIAEEIERDRQTMGGPHHARISQASGLRPRFESVPQNEEHEERVKRVSEHVKAILEELGDHDRRGLRGTSKRCAKALLALTKGYETSIESVVAGAVSEKNRSDGMIILKDVEVISLCQHHLIPFTCKVQIGYVPARHVIELGKLVDIVEVLAYRLQTQANLTEQVTEAIAEVLEPHGVGVIVKSKHLCSFRHGPGKAEKQVTSCMLGCFKSRGKNEEFRSRVGA</sequence>
<dbReference type="InterPro" id="IPR043133">
    <property type="entry name" value="GTP-CH-I_C/QueF"/>
</dbReference>
<dbReference type="OrthoDB" id="4966at2759"/>
<dbReference type="Gene3D" id="1.10.286.10">
    <property type="match status" value="1"/>
</dbReference>
<protein>
    <recommendedName>
        <fullName evidence="4">GTP cyclohydrolase 1</fullName>
        <ecNumber evidence="3">3.5.4.16</ecNumber>
    </recommendedName>
    <alternativeName>
        <fullName evidence="7">GTP cyclohydrolase I</fullName>
    </alternativeName>
</protein>
<accession>A0A9W9FM78</accession>
<evidence type="ECO:0000256" key="3">
    <source>
        <dbReference type="ARBA" id="ARBA00012715"/>
    </source>
</evidence>
<proteinExistence type="inferred from homology"/>
<dbReference type="GO" id="GO:0005525">
    <property type="term" value="F:GTP binding"/>
    <property type="evidence" value="ECO:0007669"/>
    <property type="project" value="TreeGrafter"/>
</dbReference>
<dbReference type="RefSeq" id="XP_056476199.1">
    <property type="nucleotide sequence ID" value="XM_056615842.1"/>
</dbReference>
<dbReference type="InterPro" id="IPR043134">
    <property type="entry name" value="GTP-CH-I_N"/>
</dbReference>
<keyword evidence="11" id="KW-1185">Reference proteome</keyword>
<evidence type="ECO:0000256" key="8">
    <source>
        <dbReference type="SAM" id="MobiDB-lite"/>
    </source>
</evidence>